<proteinExistence type="predicted"/>
<name>A0ACB7WBT8_DIOAL</name>
<reference evidence="2" key="1">
    <citation type="journal article" date="2022" name="Nat. Commun.">
        <title>Chromosome evolution and the genetic basis of agronomically important traits in greater yam.</title>
        <authorList>
            <person name="Bredeson J.V."/>
            <person name="Lyons J.B."/>
            <person name="Oniyinde I.O."/>
            <person name="Okereke N.R."/>
            <person name="Kolade O."/>
            <person name="Nnabue I."/>
            <person name="Nwadili C.O."/>
            <person name="Hribova E."/>
            <person name="Parker M."/>
            <person name="Nwogha J."/>
            <person name="Shu S."/>
            <person name="Carlson J."/>
            <person name="Kariba R."/>
            <person name="Muthemba S."/>
            <person name="Knop K."/>
            <person name="Barton G.J."/>
            <person name="Sherwood A.V."/>
            <person name="Lopez-Montes A."/>
            <person name="Asiedu R."/>
            <person name="Jamnadass R."/>
            <person name="Muchugi A."/>
            <person name="Goodstein D."/>
            <person name="Egesi C.N."/>
            <person name="Featherston J."/>
            <person name="Asfaw A."/>
            <person name="Simpson G.G."/>
            <person name="Dolezel J."/>
            <person name="Hendre P.S."/>
            <person name="Van Deynze A."/>
            <person name="Kumar P.L."/>
            <person name="Obidiegwu J.E."/>
            <person name="Bhattacharjee R."/>
            <person name="Rokhsar D.S."/>
        </authorList>
    </citation>
    <scope>NUCLEOTIDE SEQUENCE [LARGE SCALE GENOMIC DNA]</scope>
    <source>
        <strain evidence="2">cv. TDa95/00328</strain>
    </source>
</reference>
<dbReference type="Proteomes" id="UP000827976">
    <property type="component" value="Chromosome 4"/>
</dbReference>
<dbReference type="EMBL" id="CM037014">
    <property type="protein sequence ID" value="KAH7685427.1"/>
    <property type="molecule type" value="Genomic_DNA"/>
</dbReference>
<protein>
    <submittedName>
        <fullName evidence="1">Filament-like plant protein</fullName>
    </submittedName>
</protein>
<sequence>MMPQGELHKQLSSENILVMDENSVSASSHSQRFSGDLEPSRGSLSDASLDHARSPDSSSDVVVDEADETVKNLTEKLTSALLSIKAKEDLVKQHAKVAEEAVLGWEKAETEVAVLRQQLDSVSQKKSVLDDRVEHLDGALKECVRQLRQSREEQEQKINEALIQKSSDWESEKFELENQLVQLQAQLERNNAEASTFNTGLQSKLEAAEKENSILKVELLTLSEDLQLRMLERDLSTRAAETASKQHLESIKKVARLEAECLRLRAVARKTPSDHKLNSYSGYVESLTDSQSDSGERLLAVDNEQSCSDSWASALIAELDQFKNDKVNVKNFAVTSAEIDLMDDFLEMERLAAILPDAECGSSSLDLEADSERAVTRYCQYKHELEPLQLQIKELAEKVEKTEMAKAALEKVLIGTQNQLDISQNQLIVAEDSLAELQKQLDAANSLMDAMEVKRKDLESQLELANLDAGNLRENVILLQEKAEATSTLSAGLGTAETKREELESQLDLAYSEIRMLQEKVIMLEVEVAERTVLAGEFTEKFQYLETVEAMQNTLESQLKLAQLDVEELHEKVRSLEGRLAQERKYSAKFAANANMEIKKREMVESQLKLVQLDVEELHEKARTLEGRLEQERECSAKFAANADMEIKKREMVESQLNAADLEVMKLHEKVNVLERKVEEEMTLLAESAAKCRSLEEELTRKKREADIIRSANSNGELKLKQEKELVVAAGKLAECQKTIASLSEQLRSLTSIEELTAEATKPEVNGVSMEHNDEALGTLYCTNSSESLDFVMLQNGVHRKS</sequence>
<keyword evidence="2" id="KW-1185">Reference proteome</keyword>
<organism evidence="1 2">
    <name type="scientific">Dioscorea alata</name>
    <name type="common">Purple yam</name>
    <dbReference type="NCBI Taxonomy" id="55571"/>
    <lineage>
        <taxon>Eukaryota</taxon>
        <taxon>Viridiplantae</taxon>
        <taxon>Streptophyta</taxon>
        <taxon>Embryophyta</taxon>
        <taxon>Tracheophyta</taxon>
        <taxon>Spermatophyta</taxon>
        <taxon>Magnoliopsida</taxon>
        <taxon>Liliopsida</taxon>
        <taxon>Dioscoreales</taxon>
        <taxon>Dioscoreaceae</taxon>
        <taxon>Dioscorea</taxon>
    </lineage>
</organism>
<gene>
    <name evidence="1" type="ORF">IHE45_04G038400</name>
</gene>
<comment type="caution">
    <text evidence="1">The sequence shown here is derived from an EMBL/GenBank/DDBJ whole genome shotgun (WGS) entry which is preliminary data.</text>
</comment>
<accession>A0ACB7WBT8</accession>
<evidence type="ECO:0000313" key="1">
    <source>
        <dbReference type="EMBL" id="KAH7685427.1"/>
    </source>
</evidence>
<evidence type="ECO:0000313" key="2">
    <source>
        <dbReference type="Proteomes" id="UP000827976"/>
    </source>
</evidence>